<reference evidence="1 2" key="1">
    <citation type="submission" date="2019-06" db="EMBL/GenBank/DDBJ databases">
        <title>A chromosomal-level reference genome of Carpinus fangiana (Coryloideae, Betulaceae).</title>
        <authorList>
            <person name="Yang X."/>
            <person name="Wang Z."/>
            <person name="Zhang L."/>
            <person name="Hao G."/>
            <person name="Liu J."/>
            <person name="Yang Y."/>
        </authorList>
    </citation>
    <scope>NUCLEOTIDE SEQUENCE [LARGE SCALE GENOMIC DNA]</scope>
    <source>
        <strain evidence="1">Cfa_2016G</strain>
        <tissue evidence="1">Leaf</tissue>
    </source>
</reference>
<keyword evidence="2" id="KW-1185">Reference proteome</keyword>
<name>A0A5N6QRP0_9ROSI</name>
<organism evidence="1 2">
    <name type="scientific">Carpinus fangiana</name>
    <dbReference type="NCBI Taxonomy" id="176857"/>
    <lineage>
        <taxon>Eukaryota</taxon>
        <taxon>Viridiplantae</taxon>
        <taxon>Streptophyta</taxon>
        <taxon>Embryophyta</taxon>
        <taxon>Tracheophyta</taxon>
        <taxon>Spermatophyta</taxon>
        <taxon>Magnoliopsida</taxon>
        <taxon>eudicotyledons</taxon>
        <taxon>Gunneridae</taxon>
        <taxon>Pentapetalae</taxon>
        <taxon>rosids</taxon>
        <taxon>fabids</taxon>
        <taxon>Fagales</taxon>
        <taxon>Betulaceae</taxon>
        <taxon>Carpinus</taxon>
    </lineage>
</organism>
<accession>A0A5N6QRP0</accession>
<dbReference type="AlphaFoldDB" id="A0A5N6QRP0"/>
<gene>
    <name evidence="1" type="ORF">FH972_005089</name>
</gene>
<dbReference type="EMBL" id="CM017322">
    <property type="protein sequence ID" value="KAE8008592.1"/>
    <property type="molecule type" value="Genomic_DNA"/>
</dbReference>
<dbReference type="Proteomes" id="UP000327013">
    <property type="component" value="Chromosome 2"/>
</dbReference>
<evidence type="ECO:0000313" key="2">
    <source>
        <dbReference type="Proteomes" id="UP000327013"/>
    </source>
</evidence>
<evidence type="ECO:0000313" key="1">
    <source>
        <dbReference type="EMBL" id="KAE8008592.1"/>
    </source>
</evidence>
<protein>
    <submittedName>
        <fullName evidence="1">Uncharacterized protein</fullName>
    </submittedName>
</protein>
<proteinExistence type="predicted"/>
<sequence length="65" mass="7025">MAVAVDLLAGVFIFTHDPRRGSVPSWVTKARTGCRPVDSLWHRWLGLGFVGAGPVESIIGLPLLK</sequence>